<accession>A0A0D2A2R5</accession>
<reference evidence="2 3" key="1">
    <citation type="submission" date="2015-01" db="EMBL/GenBank/DDBJ databases">
        <title>The Genome Sequence of Ochroconis gallopava CBS43764.</title>
        <authorList>
            <consortium name="The Broad Institute Genomics Platform"/>
            <person name="Cuomo C."/>
            <person name="de Hoog S."/>
            <person name="Gorbushina A."/>
            <person name="Stielow B."/>
            <person name="Teixiera M."/>
            <person name="Abouelleil A."/>
            <person name="Chapman S.B."/>
            <person name="Priest M."/>
            <person name="Young S.K."/>
            <person name="Wortman J."/>
            <person name="Nusbaum C."/>
            <person name="Birren B."/>
        </authorList>
    </citation>
    <scope>NUCLEOTIDE SEQUENCE [LARGE SCALE GENOMIC DNA]</scope>
    <source>
        <strain evidence="2 3">CBS 43764</strain>
    </source>
</reference>
<dbReference type="AlphaFoldDB" id="A0A0D2A2R5"/>
<dbReference type="GeneID" id="27315508"/>
<feature type="region of interest" description="Disordered" evidence="1">
    <location>
        <begin position="154"/>
        <end position="194"/>
    </location>
</feature>
<proteinExistence type="predicted"/>
<dbReference type="VEuPathDB" id="FungiDB:PV09_07535"/>
<feature type="region of interest" description="Disordered" evidence="1">
    <location>
        <begin position="1"/>
        <end position="34"/>
    </location>
</feature>
<sequence>MLPSEEHKRVKRKHEDKKAAEMPTAESKQVKDQDYNASTFANAIHGMPPTLLASSPPNDWCFRMKATKQSSSQPRYMSKKRCRQVAVPHNQSEAYFKPPPTEQVEKYARRPLPRVVPSNYPLRQSTAFRGSGLTGKAGEVLGATNKYACAAPKQARSAAKEATKSGRLSEAVRDAAQSLRGQRPAKTSSSCTVM</sequence>
<evidence type="ECO:0000313" key="3">
    <source>
        <dbReference type="Proteomes" id="UP000053259"/>
    </source>
</evidence>
<evidence type="ECO:0000313" key="2">
    <source>
        <dbReference type="EMBL" id="KIW01018.1"/>
    </source>
</evidence>
<keyword evidence="3" id="KW-1185">Reference proteome</keyword>
<evidence type="ECO:0000256" key="1">
    <source>
        <dbReference type="SAM" id="MobiDB-lite"/>
    </source>
</evidence>
<organism evidence="2 3">
    <name type="scientific">Verruconis gallopava</name>
    <dbReference type="NCBI Taxonomy" id="253628"/>
    <lineage>
        <taxon>Eukaryota</taxon>
        <taxon>Fungi</taxon>
        <taxon>Dikarya</taxon>
        <taxon>Ascomycota</taxon>
        <taxon>Pezizomycotina</taxon>
        <taxon>Dothideomycetes</taxon>
        <taxon>Pleosporomycetidae</taxon>
        <taxon>Venturiales</taxon>
        <taxon>Sympoventuriaceae</taxon>
        <taxon>Verruconis</taxon>
    </lineage>
</organism>
<dbReference type="HOGENOM" id="CLU_1403423_0_0_1"/>
<dbReference type="RefSeq" id="XP_016210887.1">
    <property type="nucleotide sequence ID" value="XM_016361312.1"/>
</dbReference>
<feature type="compositionally biased region" description="Polar residues" evidence="1">
    <location>
        <begin position="185"/>
        <end position="194"/>
    </location>
</feature>
<dbReference type="Proteomes" id="UP000053259">
    <property type="component" value="Unassembled WGS sequence"/>
</dbReference>
<gene>
    <name evidence="2" type="ORF">PV09_07535</name>
</gene>
<dbReference type="EMBL" id="KN847558">
    <property type="protein sequence ID" value="KIW01018.1"/>
    <property type="molecule type" value="Genomic_DNA"/>
</dbReference>
<protein>
    <submittedName>
        <fullName evidence="2">Uncharacterized protein</fullName>
    </submittedName>
</protein>
<name>A0A0D2A2R5_9PEZI</name>
<dbReference type="InParanoid" id="A0A0D2A2R5"/>